<proteinExistence type="predicted"/>
<dbReference type="EMBL" id="KK101384">
    <property type="protein sequence ID" value="KIZ01081.1"/>
    <property type="molecule type" value="Genomic_DNA"/>
</dbReference>
<dbReference type="GO" id="GO:0008483">
    <property type="term" value="F:transaminase activity"/>
    <property type="evidence" value="ECO:0007669"/>
    <property type="project" value="UniProtKB-KW"/>
</dbReference>
<dbReference type="Gene3D" id="3.90.1150.10">
    <property type="entry name" value="Aspartate Aminotransferase, domain 1"/>
    <property type="match status" value="1"/>
</dbReference>
<dbReference type="OrthoDB" id="691673at2759"/>
<evidence type="ECO:0000256" key="4">
    <source>
        <dbReference type="ARBA" id="ARBA00022898"/>
    </source>
</evidence>
<gene>
    <name evidence="6" type="ORF">MNEG_6881</name>
</gene>
<feature type="compositionally biased region" description="Low complexity" evidence="5">
    <location>
        <begin position="135"/>
        <end position="180"/>
    </location>
</feature>
<name>A0A0D2N513_9CHLO</name>
<keyword evidence="4" id="KW-0663">Pyridoxal phosphate</keyword>
<evidence type="ECO:0000256" key="1">
    <source>
        <dbReference type="ARBA" id="ARBA00001933"/>
    </source>
</evidence>
<keyword evidence="2" id="KW-0032">Aminotransferase</keyword>
<dbReference type="PANTHER" id="PTHR42790:SF19">
    <property type="entry name" value="KYNURENINE_ALPHA-AMINOADIPATE AMINOTRANSFERASE, MITOCHONDRIAL"/>
    <property type="match status" value="1"/>
</dbReference>
<dbReference type="InterPro" id="IPR050859">
    <property type="entry name" value="Class-I_PLP-dep_aminotransf"/>
</dbReference>
<evidence type="ECO:0000313" key="7">
    <source>
        <dbReference type="Proteomes" id="UP000054498"/>
    </source>
</evidence>
<dbReference type="GO" id="GO:1901605">
    <property type="term" value="P:alpha-amino acid metabolic process"/>
    <property type="evidence" value="ECO:0007669"/>
    <property type="project" value="TreeGrafter"/>
</dbReference>
<evidence type="ECO:0008006" key="8">
    <source>
        <dbReference type="Google" id="ProtNLM"/>
    </source>
</evidence>
<organism evidence="6 7">
    <name type="scientific">Monoraphidium neglectum</name>
    <dbReference type="NCBI Taxonomy" id="145388"/>
    <lineage>
        <taxon>Eukaryota</taxon>
        <taxon>Viridiplantae</taxon>
        <taxon>Chlorophyta</taxon>
        <taxon>core chlorophytes</taxon>
        <taxon>Chlorophyceae</taxon>
        <taxon>CS clade</taxon>
        <taxon>Sphaeropleales</taxon>
        <taxon>Selenastraceae</taxon>
        <taxon>Monoraphidium</taxon>
    </lineage>
</organism>
<dbReference type="SUPFAM" id="SSF53383">
    <property type="entry name" value="PLP-dependent transferases"/>
    <property type="match status" value="1"/>
</dbReference>
<accession>A0A0D2N513</accession>
<reference evidence="6 7" key="1">
    <citation type="journal article" date="2013" name="BMC Genomics">
        <title>Reconstruction of the lipid metabolism for the microalga Monoraphidium neglectum from its genome sequence reveals characteristics suitable for biofuel production.</title>
        <authorList>
            <person name="Bogen C."/>
            <person name="Al-Dilaimi A."/>
            <person name="Albersmeier A."/>
            <person name="Wichmann J."/>
            <person name="Grundmann M."/>
            <person name="Rupp O."/>
            <person name="Lauersen K.J."/>
            <person name="Blifernez-Klassen O."/>
            <person name="Kalinowski J."/>
            <person name="Goesmann A."/>
            <person name="Mussgnug J.H."/>
            <person name="Kruse O."/>
        </authorList>
    </citation>
    <scope>NUCLEOTIDE SEQUENCE [LARGE SCALE GENOMIC DNA]</scope>
    <source>
        <strain evidence="6 7">SAG 48.87</strain>
    </source>
</reference>
<dbReference type="PANTHER" id="PTHR42790">
    <property type="entry name" value="AMINOTRANSFERASE"/>
    <property type="match status" value="1"/>
</dbReference>
<evidence type="ECO:0000313" key="6">
    <source>
        <dbReference type="EMBL" id="KIZ01081.1"/>
    </source>
</evidence>
<dbReference type="AlphaFoldDB" id="A0A0D2N513"/>
<keyword evidence="7" id="KW-1185">Reference proteome</keyword>
<protein>
    <recommendedName>
        <fullName evidence="8">Aminotransferase class I/classII domain-containing protein</fullName>
    </recommendedName>
</protein>
<dbReference type="GeneID" id="25739757"/>
<comment type="cofactor">
    <cofactor evidence="1">
        <name>pyridoxal 5'-phosphate</name>
        <dbReference type="ChEBI" id="CHEBI:597326"/>
    </cofactor>
</comment>
<dbReference type="InterPro" id="IPR015424">
    <property type="entry name" value="PyrdxlP-dep_Trfase"/>
</dbReference>
<keyword evidence="3" id="KW-0808">Transferase</keyword>
<sequence>MTSHPSFAKVAGLAISASTLGPASLSHVYMARLLEQWGDAGLDAFVSSLQRKYARQAALADAAARRHLAGLATWAAPAGGMFMWFKLVGLEDSMELLEAGADAKVAVVPGSVSSVVGAMAAAAAERSSGGGGTNGHAANGHAANGHAANGHAVNGHAANGHAANGHAANGHAANGHPANGYPANGHVTITNGAGANGHHANGGDAAAPIGRAPGEPACPFFRVSFVSVSEEDLEEGFARLAGAIHVLRARHAPKCAAPAAAPAVEALVASGV</sequence>
<dbReference type="RefSeq" id="XP_013900100.1">
    <property type="nucleotide sequence ID" value="XM_014044646.1"/>
</dbReference>
<dbReference type="InterPro" id="IPR015422">
    <property type="entry name" value="PyrdxlP-dep_Trfase_small"/>
</dbReference>
<dbReference type="Proteomes" id="UP000054498">
    <property type="component" value="Unassembled WGS sequence"/>
</dbReference>
<evidence type="ECO:0000256" key="5">
    <source>
        <dbReference type="SAM" id="MobiDB-lite"/>
    </source>
</evidence>
<dbReference type="STRING" id="145388.A0A0D2N513"/>
<dbReference type="KEGG" id="mng:MNEG_6881"/>
<evidence type="ECO:0000256" key="3">
    <source>
        <dbReference type="ARBA" id="ARBA00022679"/>
    </source>
</evidence>
<feature type="region of interest" description="Disordered" evidence="5">
    <location>
        <begin position="125"/>
        <end position="186"/>
    </location>
</feature>
<evidence type="ECO:0000256" key="2">
    <source>
        <dbReference type="ARBA" id="ARBA00022576"/>
    </source>
</evidence>